<reference evidence="5" key="1">
    <citation type="submission" date="2016-09" db="EMBL/GenBank/DDBJ databases">
        <authorList>
            <person name="Hebert L."/>
            <person name="Moumen B."/>
        </authorList>
    </citation>
    <scope>NUCLEOTIDE SEQUENCE [LARGE SCALE GENOMIC DNA]</scope>
    <source>
        <strain evidence="5">OVI</strain>
    </source>
</reference>
<dbReference type="Pfam" id="PF08585">
    <property type="entry name" value="RMI1_N_C"/>
    <property type="match status" value="1"/>
</dbReference>
<proteinExistence type="inferred from homology"/>
<dbReference type="PANTHER" id="PTHR14790">
    <property type="entry name" value="RECQ-MEDIATED GENOME INSTABILITY PROTEIN 1 RMI1"/>
    <property type="match status" value="1"/>
</dbReference>
<dbReference type="GO" id="GO:0000724">
    <property type="term" value="P:double-strand break repair via homologous recombination"/>
    <property type="evidence" value="ECO:0007669"/>
    <property type="project" value="TreeGrafter"/>
</dbReference>
<dbReference type="EMBL" id="CZPT02001802">
    <property type="protein sequence ID" value="SCU72128.1"/>
    <property type="molecule type" value="Genomic_DNA"/>
</dbReference>
<evidence type="ECO:0000256" key="1">
    <source>
        <dbReference type="ARBA" id="ARBA00006395"/>
    </source>
</evidence>
<dbReference type="GO" id="GO:0016604">
    <property type="term" value="C:nuclear body"/>
    <property type="evidence" value="ECO:0007669"/>
    <property type="project" value="TreeGrafter"/>
</dbReference>
<dbReference type="PANTHER" id="PTHR14790:SF15">
    <property type="entry name" value="RECQ-MEDIATED GENOME INSTABILITY PROTEIN 1"/>
    <property type="match status" value="1"/>
</dbReference>
<feature type="domain" description="RecQ mediated genome instability protein 1 OB-fold" evidence="4">
    <location>
        <begin position="58"/>
        <end position="193"/>
    </location>
</feature>
<protein>
    <recommendedName>
        <fullName evidence="2">RecQ-mediated genome instability protein 1</fullName>
    </recommendedName>
</protein>
<name>A0A1G4II81_TRYEQ</name>
<dbReference type="Proteomes" id="UP000195570">
    <property type="component" value="Unassembled WGS sequence"/>
</dbReference>
<evidence type="ECO:0000259" key="4">
    <source>
        <dbReference type="Pfam" id="PF08585"/>
    </source>
</evidence>
<comment type="caution">
    <text evidence="5">The sequence shown here is derived from an EMBL/GenBank/DDBJ whole genome shotgun (WGS) entry which is preliminary data.</text>
</comment>
<evidence type="ECO:0000313" key="6">
    <source>
        <dbReference type="Proteomes" id="UP000195570"/>
    </source>
</evidence>
<dbReference type="GeneID" id="92377644"/>
<dbReference type="AlphaFoldDB" id="A0A1G4II81"/>
<comment type="similarity">
    <text evidence="1">Belongs to the RMI1 family.</text>
</comment>
<dbReference type="InterPro" id="IPR013894">
    <property type="entry name" value="RMI1_OB"/>
</dbReference>
<evidence type="ECO:0000256" key="2">
    <source>
        <dbReference type="ARBA" id="ARBA00018987"/>
    </source>
</evidence>
<feature type="compositionally biased region" description="Low complexity" evidence="3">
    <location>
        <begin position="213"/>
        <end position="231"/>
    </location>
</feature>
<evidence type="ECO:0000256" key="3">
    <source>
        <dbReference type="SAM" id="MobiDB-lite"/>
    </source>
</evidence>
<dbReference type="GO" id="GO:0031422">
    <property type="term" value="C:RecQ family helicase-topoisomerase III complex"/>
    <property type="evidence" value="ECO:0007669"/>
    <property type="project" value="TreeGrafter"/>
</dbReference>
<dbReference type="InterPro" id="IPR042470">
    <property type="entry name" value="RMI1_N_C_sf"/>
</dbReference>
<feature type="region of interest" description="Disordered" evidence="3">
    <location>
        <begin position="213"/>
        <end position="320"/>
    </location>
</feature>
<gene>
    <name evidence="5" type="ORF">TEOVI_000370400</name>
</gene>
<keyword evidence="6" id="KW-1185">Reference proteome</keyword>
<dbReference type="Gene3D" id="2.40.50.770">
    <property type="entry name" value="RecQ-mediated genome instability protein Rmi1, C-terminal domain"/>
    <property type="match status" value="1"/>
</dbReference>
<organism evidence="5 6">
    <name type="scientific">Trypanosoma equiperdum</name>
    <dbReference type="NCBI Taxonomy" id="5694"/>
    <lineage>
        <taxon>Eukaryota</taxon>
        <taxon>Discoba</taxon>
        <taxon>Euglenozoa</taxon>
        <taxon>Kinetoplastea</taxon>
        <taxon>Metakinetoplastina</taxon>
        <taxon>Trypanosomatida</taxon>
        <taxon>Trypanosomatidae</taxon>
        <taxon>Trypanosoma</taxon>
    </lineage>
</organism>
<dbReference type="GO" id="GO:0000712">
    <property type="term" value="P:resolution of meiotic recombination intermediates"/>
    <property type="evidence" value="ECO:0007669"/>
    <property type="project" value="TreeGrafter"/>
</dbReference>
<accession>A0A1G4II81</accession>
<dbReference type="RefSeq" id="XP_067082672.1">
    <property type="nucleotide sequence ID" value="XM_067226571.1"/>
</dbReference>
<evidence type="ECO:0000313" key="5">
    <source>
        <dbReference type="EMBL" id="SCU72128.1"/>
    </source>
</evidence>
<dbReference type="VEuPathDB" id="TriTrypDB:TEOVI_000370400"/>
<sequence length="471" mass="51292">MEQPSAEFLNSNFEYLASLDPPGVVRQLPPLHDGGGLLPHDFQLSVPEGAIGQKIVPSIILQVNEVADVSLPLAQRLREIAPTGADTEGVCTEITEPGSLEETLRSLESKDNSARHHGRRQRLLRLVLTDGFVRVFAVEDCRRGCDALRTGVVLGSKLRLFAPLRLLNGVIILESEKTELLGGFVKEIQSFWEDYAVKKLHELSGRPGRIAQASSATNMNTNTNTATFSSAPAPRIAGDTNHSGVAPGPTQQQHQKQHQKQQQRQQQQQQLLEYRHQTNEGVSGPVVQPSPPAAASAQPTPPTRPAARLTPTPEPLSHPRVTQEYFVPATPTPEQPPTATPPFSTAIGKITDVMSDLTIRDGENCSPGEPPSFSLKVLLSVQQPLTPSLDVGEDGAIVVDLGNAWLQRALGMNVASFRSLTSSQLPNDLARINQLVDEVGRTLENFGIAEFHIRRRLSDGILEVVHVRQLE</sequence>